<proteinExistence type="predicted"/>
<keyword evidence="1" id="KW-0812">Transmembrane</keyword>
<dbReference type="AlphaFoldDB" id="A0A3B4ZSD3"/>
<feature type="transmembrane region" description="Helical" evidence="1">
    <location>
        <begin position="12"/>
        <end position="35"/>
    </location>
</feature>
<organism evidence="2">
    <name type="scientific">Stegastes partitus</name>
    <name type="common">bicolor damselfish</name>
    <dbReference type="NCBI Taxonomy" id="144197"/>
    <lineage>
        <taxon>Eukaryota</taxon>
        <taxon>Metazoa</taxon>
        <taxon>Chordata</taxon>
        <taxon>Craniata</taxon>
        <taxon>Vertebrata</taxon>
        <taxon>Euteleostomi</taxon>
        <taxon>Actinopterygii</taxon>
        <taxon>Neopterygii</taxon>
        <taxon>Teleostei</taxon>
        <taxon>Neoteleostei</taxon>
        <taxon>Acanthomorphata</taxon>
        <taxon>Ovalentaria</taxon>
        <taxon>Pomacentridae</taxon>
        <taxon>Stegastes</taxon>
    </lineage>
</organism>
<protein>
    <submittedName>
        <fullName evidence="2">Uncharacterized protein</fullName>
    </submittedName>
</protein>
<name>A0A3B4ZSD3_9TELE</name>
<dbReference type="Ensembl" id="ENSSPAT00000004724.1">
    <property type="protein sequence ID" value="ENSSPAP00000004632.1"/>
    <property type="gene ID" value="ENSSPAG00000003593.1"/>
</dbReference>
<accession>A0A3B4ZSD3</accession>
<evidence type="ECO:0000256" key="1">
    <source>
        <dbReference type="SAM" id="Phobius"/>
    </source>
</evidence>
<keyword evidence="1" id="KW-1133">Transmembrane helix</keyword>
<dbReference type="GeneTree" id="ENSGT01150000290262"/>
<sequence length="77" mass="8443">MENDLRTGLSVWAIVAIVCNSVVGILILVLFVILYKASFCTEVINVEHIDHNSDPHPVVCQLQACNPYLGNHNPASL</sequence>
<evidence type="ECO:0000313" key="2">
    <source>
        <dbReference type="Ensembl" id="ENSSPAP00000004632.1"/>
    </source>
</evidence>
<keyword evidence="1" id="KW-0472">Membrane</keyword>
<reference evidence="2" key="1">
    <citation type="submission" date="2023-09" db="UniProtKB">
        <authorList>
            <consortium name="Ensembl"/>
        </authorList>
    </citation>
    <scope>IDENTIFICATION</scope>
</reference>